<dbReference type="Proteomes" id="UP000094313">
    <property type="component" value="Chromosome"/>
</dbReference>
<name>A0A1D7QB93_9SPHI</name>
<evidence type="ECO:0008006" key="3">
    <source>
        <dbReference type="Google" id="ProtNLM"/>
    </source>
</evidence>
<dbReference type="AlphaFoldDB" id="A0A1D7QB93"/>
<dbReference type="EMBL" id="CP017141">
    <property type="protein sequence ID" value="AOM75941.1"/>
    <property type="molecule type" value="Genomic_DNA"/>
</dbReference>
<evidence type="ECO:0000313" key="1">
    <source>
        <dbReference type="EMBL" id="AOM75941.1"/>
    </source>
</evidence>
<proteinExistence type="predicted"/>
<dbReference type="RefSeq" id="WP_069377638.1">
    <property type="nucleotide sequence ID" value="NZ_CP017141.1"/>
</dbReference>
<keyword evidence="2" id="KW-1185">Reference proteome</keyword>
<evidence type="ECO:0000313" key="2">
    <source>
        <dbReference type="Proteomes" id="UP000094313"/>
    </source>
</evidence>
<gene>
    <name evidence="1" type="ORF">BFS30_01395</name>
</gene>
<dbReference type="KEGG" id="psty:BFS30_01395"/>
<sequence>MEEQINNARLSFKCKENWDAMTPEADGRFCGVCQKKVYDLTDKKAAYFIRIMQENNNNVCGRFSSDQLIAPAHGPKSTWKKWAIAAMVFIGIGTAGQEANAQEKMLGKVAPKVAEPDCDKIMTMGIVMPPITAAEELRSLHGYIAQHCKVPASTNGRMIVSFSVRNNGSLSNIALTEQLPKAVRDDVLKAIKTAHKWNVQKKNDTSRYTMHLTFKNGKILPYGS</sequence>
<reference evidence="1 2" key="1">
    <citation type="submission" date="2016-08" db="EMBL/GenBank/DDBJ databases">
        <authorList>
            <person name="Seilhamer J.J."/>
        </authorList>
    </citation>
    <scope>NUCLEOTIDE SEQUENCE [LARGE SCALE GENOMIC DNA]</scope>
    <source>
        <strain evidence="1 2">DX4</strain>
    </source>
</reference>
<accession>A0A1D7QB93</accession>
<protein>
    <recommendedName>
        <fullName evidence="3">TonB C-terminal domain-containing protein</fullName>
    </recommendedName>
</protein>
<organism evidence="1 2">
    <name type="scientific">Pedobacter steynii</name>
    <dbReference type="NCBI Taxonomy" id="430522"/>
    <lineage>
        <taxon>Bacteria</taxon>
        <taxon>Pseudomonadati</taxon>
        <taxon>Bacteroidota</taxon>
        <taxon>Sphingobacteriia</taxon>
        <taxon>Sphingobacteriales</taxon>
        <taxon>Sphingobacteriaceae</taxon>
        <taxon>Pedobacter</taxon>
    </lineage>
</organism>
<dbReference type="OrthoDB" id="7432683at2"/>